<feature type="region of interest" description="Disordered" evidence="1">
    <location>
        <begin position="175"/>
        <end position="229"/>
    </location>
</feature>
<dbReference type="GeneID" id="9688939"/>
<feature type="compositionally biased region" description="Pro residues" evidence="1">
    <location>
        <begin position="131"/>
        <end position="141"/>
    </location>
</feature>
<accession>C1N6A6</accession>
<feature type="region of interest" description="Disordered" evidence="1">
    <location>
        <begin position="52"/>
        <end position="159"/>
    </location>
</feature>
<evidence type="ECO:0000256" key="1">
    <source>
        <dbReference type="SAM" id="MobiDB-lite"/>
    </source>
</evidence>
<dbReference type="RefSeq" id="XP_003063500.1">
    <property type="nucleotide sequence ID" value="XM_003063454.1"/>
</dbReference>
<evidence type="ECO:0000313" key="3">
    <source>
        <dbReference type="Proteomes" id="UP000001876"/>
    </source>
</evidence>
<dbReference type="AlphaFoldDB" id="C1N6A6"/>
<dbReference type="KEGG" id="mpp:MICPUCDRAFT_53215"/>
<sequence length="416" mass="42927">MPTSIPSSYIRKSVTSNSQTRWHVRAYDKESRATVALGTFSTRRDAERCFKDHHREGGGLPVATAATARTTTTTTAKETTAPAKKRARDRDRDRARATTPAKTKAPTTTKRGAAPTATTTTTKTTKTKTRAPPPPPPPSSPVAPASSLPPKKRRRIGDGGGSMELLIAAANQHGGLDALTPPSARPRGGPKSPRASPKDVDVAATPAPAPAPALATPPRGDTPQESHTVLSPVARPPAALNAPVPVVVTSPPARDENENVDATAAAAAAAATATKPPSPRSIWQRLKATLSPNVVPSPPLRALQLLPDNVTNVVDVPRRAPSAAAPALPPAAAAAAEETRGVAAFARHATSIEFWDDADENDACLAEEAADVLAGARAVTFDALRASFARRGLKLELLFRVVKEGDGGGGGGGGGI</sequence>
<gene>
    <name evidence="2" type="ORF">MICPUCDRAFT_53215</name>
</gene>
<dbReference type="EMBL" id="GG663748">
    <property type="protein sequence ID" value="EEH52636.1"/>
    <property type="molecule type" value="Genomic_DNA"/>
</dbReference>
<feature type="compositionally biased region" description="Low complexity" evidence="1">
    <location>
        <begin position="97"/>
        <end position="124"/>
    </location>
</feature>
<dbReference type="OMA" id="ATSIEFW"/>
<keyword evidence="3" id="KW-1185">Reference proteome</keyword>
<evidence type="ECO:0000313" key="2">
    <source>
        <dbReference type="EMBL" id="EEH52636.1"/>
    </source>
</evidence>
<feature type="compositionally biased region" description="Low complexity" evidence="1">
    <location>
        <begin position="63"/>
        <end position="82"/>
    </location>
</feature>
<name>C1N6A6_MICPC</name>
<dbReference type="Proteomes" id="UP000001876">
    <property type="component" value="Unassembled WGS sequence"/>
</dbReference>
<organism evidence="3">
    <name type="scientific">Micromonas pusilla (strain CCMP1545)</name>
    <name type="common">Picoplanktonic green alga</name>
    <dbReference type="NCBI Taxonomy" id="564608"/>
    <lineage>
        <taxon>Eukaryota</taxon>
        <taxon>Viridiplantae</taxon>
        <taxon>Chlorophyta</taxon>
        <taxon>Mamiellophyceae</taxon>
        <taxon>Mamiellales</taxon>
        <taxon>Mamiellaceae</taxon>
        <taxon>Micromonas</taxon>
    </lineage>
</organism>
<proteinExistence type="predicted"/>
<reference evidence="2 3" key="1">
    <citation type="journal article" date="2009" name="Science">
        <title>Green evolution and dynamic adaptations revealed by genomes of the marine picoeukaryotes Micromonas.</title>
        <authorList>
            <person name="Worden A.Z."/>
            <person name="Lee J.H."/>
            <person name="Mock T."/>
            <person name="Rouze P."/>
            <person name="Simmons M.P."/>
            <person name="Aerts A.L."/>
            <person name="Allen A.E."/>
            <person name="Cuvelier M.L."/>
            <person name="Derelle E."/>
            <person name="Everett M.V."/>
            <person name="Foulon E."/>
            <person name="Grimwood J."/>
            <person name="Gundlach H."/>
            <person name="Henrissat B."/>
            <person name="Napoli C."/>
            <person name="McDonald S.M."/>
            <person name="Parker M.S."/>
            <person name="Rombauts S."/>
            <person name="Salamov A."/>
            <person name="Von Dassow P."/>
            <person name="Badger J.H."/>
            <person name="Coutinho P.M."/>
            <person name="Demir E."/>
            <person name="Dubchak I."/>
            <person name="Gentemann C."/>
            <person name="Eikrem W."/>
            <person name="Gready J.E."/>
            <person name="John U."/>
            <person name="Lanier W."/>
            <person name="Lindquist E.A."/>
            <person name="Lucas S."/>
            <person name="Mayer K.F."/>
            <person name="Moreau H."/>
            <person name="Not F."/>
            <person name="Otillar R."/>
            <person name="Panaud O."/>
            <person name="Pangilinan J."/>
            <person name="Paulsen I."/>
            <person name="Piegu B."/>
            <person name="Poliakov A."/>
            <person name="Robbens S."/>
            <person name="Schmutz J."/>
            <person name="Toulza E."/>
            <person name="Wyss T."/>
            <person name="Zelensky A."/>
            <person name="Zhou K."/>
            <person name="Armbrust E.V."/>
            <person name="Bhattacharya D."/>
            <person name="Goodenough U.W."/>
            <person name="Van de Peer Y."/>
            <person name="Grigoriev I.V."/>
        </authorList>
    </citation>
    <scope>NUCLEOTIDE SEQUENCE [LARGE SCALE GENOMIC DNA]</scope>
    <source>
        <strain evidence="2 3">CCMP1545</strain>
    </source>
</reference>
<protein>
    <submittedName>
        <fullName evidence="2">Predicted protein</fullName>
    </submittedName>
</protein>